<proteinExistence type="predicted"/>
<dbReference type="GO" id="GO:0031177">
    <property type="term" value="F:phosphopantetheine binding"/>
    <property type="evidence" value="ECO:0007669"/>
    <property type="project" value="InterPro"/>
</dbReference>
<dbReference type="CDD" id="cd19531">
    <property type="entry name" value="LCL_NRPS-like"/>
    <property type="match status" value="1"/>
</dbReference>
<dbReference type="InterPro" id="IPR041464">
    <property type="entry name" value="TubC_N"/>
</dbReference>
<evidence type="ECO:0000313" key="7">
    <source>
        <dbReference type="Proteomes" id="UP000252085"/>
    </source>
</evidence>
<evidence type="ECO:0000259" key="5">
    <source>
        <dbReference type="PROSITE" id="PS50075"/>
    </source>
</evidence>
<comment type="cofactor">
    <cofactor evidence="1">
        <name>pantetheine 4'-phosphate</name>
        <dbReference type="ChEBI" id="CHEBI:47942"/>
    </cofactor>
</comment>
<dbReference type="Gene3D" id="1.10.1200.10">
    <property type="entry name" value="ACP-like"/>
    <property type="match status" value="1"/>
</dbReference>
<dbReference type="InterPro" id="IPR010037">
    <property type="entry name" value="FkbH_domain"/>
</dbReference>
<dbReference type="Pfam" id="PF18563">
    <property type="entry name" value="TubC_N"/>
    <property type="match status" value="1"/>
</dbReference>
<accession>A0A367RNZ1</accession>
<dbReference type="Pfam" id="PF07993">
    <property type="entry name" value="NAD_binding_4"/>
    <property type="match status" value="1"/>
</dbReference>
<dbReference type="PROSITE" id="PS50075">
    <property type="entry name" value="CARRIER"/>
    <property type="match status" value="1"/>
</dbReference>
<evidence type="ECO:0000256" key="1">
    <source>
        <dbReference type="ARBA" id="ARBA00001957"/>
    </source>
</evidence>
<evidence type="ECO:0000256" key="3">
    <source>
        <dbReference type="ARBA" id="ARBA00022553"/>
    </source>
</evidence>
<sequence length="1609" mass="181679">MNLNALLAELSDRGVKLLVDGEQLRIQAPKGVITPDLRNALANNKGELIRLLHQNKIGAASIPLVPVSQTQNVPVSFQQERLWILAQLAAVESAHNIAQALRLNGDLDLNCLEKSINEIFRRHDVFRTTFGVWEGNPVQNIAAPEPFTLSVFSLEHLDATEQLKTFWQLADEAAEAPFDLAIAPLWRIKLIRLNAREHILLLVIHHIVSDMISMGLWIRELATVYSHVYKGQPSPLPEPSIQYRDFAVWQRQWLNNDALKSELAYWKQQLEGASFELKLPIDHPRPPLQNFQGRRKFFKLDPVLWAAIKQRSHEQMGITSFMTFVAAFKALIYLCSQQEDILIGFTASGRVHPQVESLIGFFGYPLLLRTDLSGNPTFAEVLSRVRSVLLSAYAHQNVPFGKVVEVMGSSRVAQDTPFFQTFRTGLSYVNSQLPSDLTNLPNLTFSLIDEGIWGPTDLDLYTYIYEVGADLQIGIAYNTDIFESETIDAFGNALFQILEQWVESKDIRINEFILPTDLDRKAKLARSRYQKPKLAIAATFTADLVADSLNFWMQQLNLPSEITFAPYNQVFQQLLTPDSLLSQNETGVNIVLVRLEDWVRSEDSQELSRNEQKNSLERNTKDLVIALRQSCEQTQIPHLLCLLPSNAEIATFLQQMEANLLTELADISGLHIINYQELAISYPVTNFYDAYSDEIGHIPFTPAFFTALGTMLARKIHCLHRPPYKVIVLDCDQTLWQGVCGEDGVEGIVIDSSYQALQEFMIQQCDRGMLLCLCSKNNQADVFAVLDQRSDMRLKRHHLAAWRINWQTKSENLKLLSQELGLSLDSFIFIDDNPIECAEVRHHCPEALTLQLPTNALEIPQFLAHTWAFDRLNITVEDRQRTIVYQQNRQRQQAANESLTLRDFLNSLNLQVDIMEMQPSQVDRVAQLTQRTNQFNTTTLRRTSAEIKAFCLLDTHTCYVVDVKDRFGNYGLVGMMMVQTTASAVVVDTLLLSCRVLGRGVEYQMLNFLGKIALARGLKQIDIIYKPTSKNQPIGDFLEQLVAIDKERLAESYCYKFSADVCRAIAIASERLDKQPKHSASEGNLTQSDRAIPQQSANYTTLFQKIASDWHTPEQILQYMEESQVQYQQQHQTFVAPRTETEKHLADLWQNLLHRSPLSIYDNFFDLGGNSLLAVQLLSRLRENFQVTIPIHQLLEVPTIAGVAQVIEAIAQTGVAANLAIDLAAEAILDPAIRPTTAFNFIAQPQAIFLTGATGFLGAYLVDELLQQTTANVYCLVRAQNLEQGNQRIQSHLQAYGLWQEEFRSRIIPVIGDLALPNLGLNESQFHQLSHQIDVIYHNGAVVNFLYPYAKLKAANVLGTQAILRLAAQTKVKPVHFVSTLGIFSAPAYANANYIQESDRLAEFQGLQGGYLQSKWVAEKLVMQARDRGLPVCIYRPGAISGHSQTGIANVDDFFCSLTKGCIQLGMVPDLEFPLDLTPVDYGSRAIVHLSQNPDLFGKAFHLVSPQSLSWRNWCDLVRSLGYSLEQVSYHEWYAKLLHNAEHNIPNALHAFLPLLDEQLLKNVQLPAFDCQNTLTGLADTNIIYPTINTKLLNIYFAYFRKSGFLIGV</sequence>
<dbReference type="InterPro" id="IPR023213">
    <property type="entry name" value="CAT-like_dom_sf"/>
</dbReference>
<dbReference type="SUPFAM" id="SSF47336">
    <property type="entry name" value="ACP-like"/>
    <property type="match status" value="1"/>
</dbReference>
<dbReference type="InterPro" id="IPR001242">
    <property type="entry name" value="Condensation_dom"/>
</dbReference>
<dbReference type="Gene3D" id="3.40.50.1000">
    <property type="entry name" value="HAD superfamily/HAD-like"/>
    <property type="match status" value="1"/>
</dbReference>
<dbReference type="Gene3D" id="3.30.559.10">
    <property type="entry name" value="Chloramphenicol acetyltransferase-like domain"/>
    <property type="match status" value="1"/>
</dbReference>
<dbReference type="InterPro" id="IPR036514">
    <property type="entry name" value="SGNH_hydro_sf"/>
</dbReference>
<dbReference type="InterPro" id="IPR006162">
    <property type="entry name" value="Ppantetheine_attach_site"/>
</dbReference>
<dbReference type="NCBIfam" id="TIGR01686">
    <property type="entry name" value="FkbH"/>
    <property type="match status" value="1"/>
</dbReference>
<keyword evidence="3" id="KW-0597">Phosphoprotein</keyword>
<dbReference type="InterPro" id="IPR023214">
    <property type="entry name" value="HAD_sf"/>
</dbReference>
<dbReference type="Gene3D" id="3.30.559.30">
    <property type="entry name" value="Nonribosomal peptide synthetase, condensation domain"/>
    <property type="match status" value="1"/>
</dbReference>
<dbReference type="CDD" id="cd05235">
    <property type="entry name" value="SDR_e1"/>
    <property type="match status" value="1"/>
</dbReference>
<evidence type="ECO:0000256" key="4">
    <source>
        <dbReference type="ARBA" id="ARBA00022598"/>
    </source>
</evidence>
<dbReference type="GO" id="GO:0072330">
    <property type="term" value="P:monocarboxylic acid biosynthetic process"/>
    <property type="evidence" value="ECO:0007669"/>
    <property type="project" value="UniProtKB-ARBA"/>
</dbReference>
<evidence type="ECO:0000313" key="6">
    <source>
        <dbReference type="EMBL" id="RCJ37460.1"/>
    </source>
</evidence>
<dbReference type="SUPFAM" id="SSF51735">
    <property type="entry name" value="NAD(P)-binding Rossmann-fold domains"/>
    <property type="match status" value="1"/>
</dbReference>
<keyword evidence="4" id="KW-0436">Ligase</keyword>
<dbReference type="InterPro" id="IPR044894">
    <property type="entry name" value="TubC_N_sf"/>
</dbReference>
<dbReference type="PANTHER" id="PTHR44845">
    <property type="entry name" value="CARRIER DOMAIN-CONTAINING PROTEIN"/>
    <property type="match status" value="1"/>
</dbReference>
<dbReference type="Gene3D" id="1.10.10.1830">
    <property type="entry name" value="Non-ribosomal peptide synthase, adenylation domain"/>
    <property type="match status" value="1"/>
</dbReference>
<dbReference type="SUPFAM" id="SSF56784">
    <property type="entry name" value="HAD-like"/>
    <property type="match status" value="1"/>
</dbReference>
<dbReference type="PANTHER" id="PTHR44845:SF6">
    <property type="entry name" value="BETA-ALANINE-ACTIVATING ENZYME"/>
    <property type="match status" value="1"/>
</dbReference>
<organism evidence="6 7">
    <name type="scientific">Nostoc punctiforme NIES-2108</name>
    <dbReference type="NCBI Taxonomy" id="1356359"/>
    <lineage>
        <taxon>Bacteria</taxon>
        <taxon>Bacillati</taxon>
        <taxon>Cyanobacteriota</taxon>
        <taxon>Cyanophyceae</taxon>
        <taxon>Nostocales</taxon>
        <taxon>Nostocaceae</taxon>
        <taxon>Nostoc</taxon>
    </lineage>
</organism>
<dbReference type="EMBL" id="LXQE01000136">
    <property type="protein sequence ID" value="RCJ37460.1"/>
    <property type="molecule type" value="Genomic_DNA"/>
</dbReference>
<dbReference type="NCBIfam" id="TIGR01681">
    <property type="entry name" value="HAD-SF-IIIC"/>
    <property type="match status" value="1"/>
</dbReference>
<dbReference type="PROSITE" id="PS00012">
    <property type="entry name" value="PHOSPHOPANTETHEINE"/>
    <property type="match status" value="1"/>
</dbReference>
<dbReference type="GO" id="GO:0016874">
    <property type="term" value="F:ligase activity"/>
    <property type="evidence" value="ECO:0007669"/>
    <property type="project" value="UniProtKB-KW"/>
</dbReference>
<protein>
    <recommendedName>
        <fullName evidence="5">Carrier domain-containing protein</fullName>
    </recommendedName>
</protein>
<dbReference type="InterPro" id="IPR010033">
    <property type="entry name" value="HAD_SF_ppase_IIIC"/>
</dbReference>
<dbReference type="SUPFAM" id="SSF52777">
    <property type="entry name" value="CoA-dependent acyltransferases"/>
    <property type="match status" value="2"/>
</dbReference>
<dbReference type="InterPro" id="IPR013120">
    <property type="entry name" value="FAR_NAD-bd"/>
</dbReference>
<evidence type="ECO:0000256" key="2">
    <source>
        <dbReference type="ARBA" id="ARBA00022450"/>
    </source>
</evidence>
<dbReference type="Pfam" id="PF00668">
    <property type="entry name" value="Condensation"/>
    <property type="match status" value="1"/>
</dbReference>
<dbReference type="Gene3D" id="3.40.50.720">
    <property type="entry name" value="NAD(P)-binding Rossmann-like Domain"/>
    <property type="match status" value="1"/>
</dbReference>
<dbReference type="InterPro" id="IPR036736">
    <property type="entry name" value="ACP-like_sf"/>
</dbReference>
<dbReference type="GO" id="GO:0044550">
    <property type="term" value="P:secondary metabolite biosynthetic process"/>
    <property type="evidence" value="ECO:0007669"/>
    <property type="project" value="UniProtKB-ARBA"/>
</dbReference>
<dbReference type="Pfam" id="PF00550">
    <property type="entry name" value="PP-binding"/>
    <property type="match status" value="1"/>
</dbReference>
<dbReference type="InterPro" id="IPR036291">
    <property type="entry name" value="NAD(P)-bd_dom_sf"/>
</dbReference>
<dbReference type="Gene3D" id="3.40.630.30">
    <property type="match status" value="1"/>
</dbReference>
<dbReference type="Gene3D" id="3.40.50.1110">
    <property type="entry name" value="SGNH hydrolase"/>
    <property type="match status" value="1"/>
</dbReference>
<dbReference type="InterPro" id="IPR036412">
    <property type="entry name" value="HAD-like_sf"/>
</dbReference>
<dbReference type="InterPro" id="IPR009081">
    <property type="entry name" value="PP-bd_ACP"/>
</dbReference>
<dbReference type="Proteomes" id="UP000252085">
    <property type="component" value="Unassembled WGS sequence"/>
</dbReference>
<dbReference type="GO" id="GO:0008610">
    <property type="term" value="P:lipid biosynthetic process"/>
    <property type="evidence" value="ECO:0007669"/>
    <property type="project" value="UniProtKB-ARBA"/>
</dbReference>
<dbReference type="PIRSF" id="PIRSF001617">
    <property type="entry name" value="Alpha-AR"/>
    <property type="match status" value="1"/>
</dbReference>
<dbReference type="NCBIfam" id="TIGR01746">
    <property type="entry name" value="Thioester-redct"/>
    <property type="match status" value="1"/>
</dbReference>
<keyword evidence="2" id="KW-0596">Phosphopantetheine</keyword>
<reference evidence="6 7" key="1">
    <citation type="submission" date="2016-04" db="EMBL/GenBank/DDBJ databases">
        <authorList>
            <person name="Evans L.H."/>
            <person name="Alamgir A."/>
            <person name="Owens N."/>
            <person name="Weber N.D."/>
            <person name="Virtaneva K."/>
            <person name="Barbian K."/>
            <person name="Babar A."/>
            <person name="Rosenke K."/>
        </authorList>
    </citation>
    <scope>NUCLEOTIDE SEQUENCE [LARGE SCALE GENOMIC DNA]</scope>
    <source>
        <strain evidence="6">NIES-2108</strain>
    </source>
</reference>
<dbReference type="FunFam" id="1.10.1200.10:FF:000016">
    <property type="entry name" value="Non-ribosomal peptide synthase"/>
    <property type="match status" value="1"/>
</dbReference>
<dbReference type="SMART" id="SM00823">
    <property type="entry name" value="PKS_PP"/>
    <property type="match status" value="1"/>
</dbReference>
<gene>
    <name evidence="6" type="ORF">A6769_11130</name>
</gene>
<feature type="domain" description="Carrier" evidence="5">
    <location>
        <begin position="1136"/>
        <end position="1211"/>
    </location>
</feature>
<dbReference type="InterPro" id="IPR010080">
    <property type="entry name" value="Thioester_reductase-like_dom"/>
</dbReference>
<comment type="caution">
    <text evidence="6">The sequence shown here is derived from an EMBL/GenBank/DDBJ whole genome shotgun (WGS) entry which is preliminary data.</text>
</comment>
<dbReference type="InterPro" id="IPR020806">
    <property type="entry name" value="PKS_PP-bd"/>
</dbReference>
<name>A0A367RNZ1_NOSPU</name>